<dbReference type="InterPro" id="IPR008921">
    <property type="entry name" value="DNA_pol3_clamp-load_cplx_C"/>
</dbReference>
<keyword evidence="2" id="KW-0547">Nucleotide-binding</keyword>
<dbReference type="GO" id="GO:0006281">
    <property type="term" value="P:DNA repair"/>
    <property type="evidence" value="ECO:0007669"/>
    <property type="project" value="TreeGrafter"/>
</dbReference>
<dbReference type="SUPFAM" id="SSF48019">
    <property type="entry name" value="post-AAA+ oligomerization domain-like"/>
    <property type="match status" value="1"/>
</dbReference>
<dbReference type="GO" id="GO:0005524">
    <property type="term" value="F:ATP binding"/>
    <property type="evidence" value="ECO:0007669"/>
    <property type="project" value="UniProtKB-KW"/>
</dbReference>
<dbReference type="InterPro" id="IPR027417">
    <property type="entry name" value="P-loop_NTPase"/>
</dbReference>
<dbReference type="Pfam" id="PF00004">
    <property type="entry name" value="AAA"/>
    <property type="match status" value="1"/>
</dbReference>
<dbReference type="EMBL" id="MN740406">
    <property type="protein sequence ID" value="QHU05030.1"/>
    <property type="molecule type" value="Genomic_DNA"/>
</dbReference>
<dbReference type="GO" id="GO:0003689">
    <property type="term" value="F:DNA clamp loader activity"/>
    <property type="evidence" value="ECO:0007669"/>
    <property type="project" value="TreeGrafter"/>
</dbReference>
<dbReference type="GO" id="GO:0005663">
    <property type="term" value="C:DNA replication factor C complex"/>
    <property type="evidence" value="ECO:0007669"/>
    <property type="project" value="TreeGrafter"/>
</dbReference>
<reference evidence="5" key="1">
    <citation type="journal article" date="2020" name="Nature">
        <title>Giant virus diversity and host interactions through global metagenomics.</title>
        <authorList>
            <person name="Schulz F."/>
            <person name="Roux S."/>
            <person name="Paez-Espino D."/>
            <person name="Jungbluth S."/>
            <person name="Walsh D.A."/>
            <person name="Denef V.J."/>
            <person name="McMahon K.D."/>
            <person name="Konstantinidis K.T."/>
            <person name="Eloe-Fadrosh E.A."/>
            <person name="Kyrpides N.C."/>
            <person name="Woyke T."/>
        </authorList>
    </citation>
    <scope>NUCLEOTIDE SEQUENCE</scope>
    <source>
        <strain evidence="5">GVMAG-M-3300027708-5</strain>
    </source>
</reference>
<proteinExistence type="predicted"/>
<feature type="domain" description="AAA+ ATPase" evidence="4">
    <location>
        <begin position="41"/>
        <end position="205"/>
    </location>
</feature>
<evidence type="ECO:0000313" key="5">
    <source>
        <dbReference type="EMBL" id="QHU05030.1"/>
    </source>
</evidence>
<dbReference type="CDD" id="cd00009">
    <property type="entry name" value="AAA"/>
    <property type="match status" value="1"/>
</dbReference>
<dbReference type="PANTHER" id="PTHR11669:SF20">
    <property type="entry name" value="REPLICATION FACTOR C SUBUNIT 4"/>
    <property type="match status" value="1"/>
</dbReference>
<dbReference type="GO" id="GO:0003677">
    <property type="term" value="F:DNA binding"/>
    <property type="evidence" value="ECO:0007669"/>
    <property type="project" value="InterPro"/>
</dbReference>
<evidence type="ECO:0000256" key="3">
    <source>
        <dbReference type="ARBA" id="ARBA00022840"/>
    </source>
</evidence>
<evidence type="ECO:0000256" key="2">
    <source>
        <dbReference type="ARBA" id="ARBA00022741"/>
    </source>
</evidence>
<keyword evidence="3" id="KW-0067">ATP-binding</keyword>
<organism evidence="5">
    <name type="scientific">viral metagenome</name>
    <dbReference type="NCBI Taxonomy" id="1070528"/>
    <lineage>
        <taxon>unclassified sequences</taxon>
        <taxon>metagenomes</taxon>
        <taxon>organismal metagenomes</taxon>
    </lineage>
</organism>
<keyword evidence="1" id="KW-0235">DNA replication</keyword>
<dbReference type="InterPro" id="IPR003959">
    <property type="entry name" value="ATPase_AAA_core"/>
</dbReference>
<name>A0A6C0JJT1_9ZZZZ</name>
<dbReference type="GO" id="GO:0006261">
    <property type="term" value="P:DNA-templated DNA replication"/>
    <property type="evidence" value="ECO:0007669"/>
    <property type="project" value="TreeGrafter"/>
</dbReference>
<dbReference type="Gene3D" id="3.40.50.300">
    <property type="entry name" value="P-loop containing nucleotide triphosphate hydrolases"/>
    <property type="match status" value="1"/>
</dbReference>
<dbReference type="InterPro" id="IPR003593">
    <property type="entry name" value="AAA+_ATPase"/>
</dbReference>
<dbReference type="AlphaFoldDB" id="A0A6C0JJT1"/>
<dbReference type="Gene3D" id="1.10.8.60">
    <property type="match status" value="1"/>
</dbReference>
<dbReference type="PANTHER" id="PTHR11669">
    <property type="entry name" value="REPLICATION FACTOR C / DNA POLYMERASE III GAMMA-TAU SUBUNIT"/>
    <property type="match status" value="1"/>
</dbReference>
<evidence type="ECO:0000256" key="1">
    <source>
        <dbReference type="ARBA" id="ARBA00022705"/>
    </source>
</evidence>
<sequence>MNAKKAETHSTFIMKYKPYFINDFCLDDKLLSVIHTLLEIDYLNILFIGNSSSGKTTLLYALIREYYQLSKEANLPENNILFVNNLKEQGIQYFRNEMKTFCQSHSAIHGKKKLVIIDDIDNINEQSQQVFRNYIDKYKHNIHFISVCTNIQKVIESIQSRVHILQIPPPSPEQIQTIMRKIIAAENIVIDEESIDYLLMMANSSIRVLINYLEKMYILGEPVHIELCKKICSNISFQHFEKYVEALKTSNLSGAIDILYGIYDYGYSVIDILDYFFTFVKITTILDEETKYRVIPLLCKYITVFHNLHEDGIELALFTNNISELFVLV</sequence>
<accession>A0A6C0JJT1</accession>
<dbReference type="InterPro" id="IPR050238">
    <property type="entry name" value="DNA_Rep/Repair_Clamp_Loader"/>
</dbReference>
<dbReference type="SUPFAM" id="SSF52540">
    <property type="entry name" value="P-loop containing nucleoside triphosphate hydrolases"/>
    <property type="match status" value="1"/>
</dbReference>
<evidence type="ECO:0000259" key="4">
    <source>
        <dbReference type="SMART" id="SM00382"/>
    </source>
</evidence>
<protein>
    <recommendedName>
        <fullName evidence="4">AAA+ ATPase domain-containing protein</fullName>
    </recommendedName>
</protein>
<dbReference type="SMART" id="SM00382">
    <property type="entry name" value="AAA"/>
    <property type="match status" value="1"/>
</dbReference>